<evidence type="ECO:0000256" key="12">
    <source>
        <dbReference type="SAM" id="Phobius"/>
    </source>
</evidence>
<keyword evidence="4" id="KW-0479">Metal-binding</keyword>
<gene>
    <name evidence="14" type="ORF">NP493_163g02051</name>
</gene>
<sequence>MVSSSRGTVIEGIGDDLVYAGSALFGGTFVLIATIVYWTKMRHQNYEIHPDSQASVLDARERLSQHSMAADPERRTFRGSDIMCPICLGERQLSVETNCGHIFCGQCITTYWQHGNWLGAVRCPICRQEVSILLHNFSDLETNNQSEEKIGIIHLIAMYNRRFSGRPVPLVDQLRDLPTLLRHLLAEFFSLHGLVLMFRIRLIVCCIMAFIYIVSPLDIIPESAFGILGLLDDVFVMVLLAVYASVLYRRYVADQAMDDD</sequence>
<dbReference type="Pfam" id="PF06803">
    <property type="entry name" value="DUF1232"/>
    <property type="match status" value="1"/>
</dbReference>
<evidence type="ECO:0000256" key="6">
    <source>
        <dbReference type="ARBA" id="ARBA00022833"/>
    </source>
</evidence>
<organism evidence="14 15">
    <name type="scientific">Ridgeia piscesae</name>
    <name type="common">Tubeworm</name>
    <dbReference type="NCBI Taxonomy" id="27915"/>
    <lineage>
        <taxon>Eukaryota</taxon>
        <taxon>Metazoa</taxon>
        <taxon>Spiralia</taxon>
        <taxon>Lophotrochozoa</taxon>
        <taxon>Annelida</taxon>
        <taxon>Polychaeta</taxon>
        <taxon>Sedentaria</taxon>
        <taxon>Canalipalpata</taxon>
        <taxon>Sabellida</taxon>
        <taxon>Siboglinidae</taxon>
        <taxon>Ridgeia</taxon>
    </lineage>
</organism>
<reference evidence="14" key="1">
    <citation type="journal article" date="2023" name="Mol. Biol. Evol.">
        <title>Third-Generation Sequencing Reveals the Adaptive Role of the Epigenome in Three Deep-Sea Polychaetes.</title>
        <authorList>
            <person name="Perez M."/>
            <person name="Aroh O."/>
            <person name="Sun Y."/>
            <person name="Lan Y."/>
            <person name="Juniper S.K."/>
            <person name="Young C.R."/>
            <person name="Angers B."/>
            <person name="Qian P.Y."/>
        </authorList>
    </citation>
    <scope>NUCLEOTIDE SEQUENCE</scope>
    <source>
        <strain evidence="14">R07B-5</strain>
    </source>
</reference>
<evidence type="ECO:0000256" key="3">
    <source>
        <dbReference type="ARBA" id="ARBA00022692"/>
    </source>
</evidence>
<dbReference type="GO" id="GO:0061630">
    <property type="term" value="F:ubiquitin protein ligase activity"/>
    <property type="evidence" value="ECO:0007669"/>
    <property type="project" value="InterPro"/>
</dbReference>
<feature type="domain" description="RING-type" evidence="13">
    <location>
        <begin position="84"/>
        <end position="127"/>
    </location>
</feature>
<evidence type="ECO:0000256" key="8">
    <source>
        <dbReference type="ARBA" id="ARBA00023136"/>
    </source>
</evidence>
<dbReference type="Pfam" id="PF00097">
    <property type="entry name" value="zf-C3HC4"/>
    <property type="match status" value="1"/>
</dbReference>
<dbReference type="InterPro" id="IPR001841">
    <property type="entry name" value="Znf_RING"/>
</dbReference>
<dbReference type="PANTHER" id="PTHR22894:SF5">
    <property type="entry name" value="RING-TYPE DOMAIN-CONTAINING PROTEIN"/>
    <property type="match status" value="1"/>
</dbReference>
<keyword evidence="15" id="KW-1185">Reference proteome</keyword>
<evidence type="ECO:0000256" key="11">
    <source>
        <dbReference type="PROSITE-ProRule" id="PRU00175"/>
    </source>
</evidence>
<proteinExistence type="predicted"/>
<evidence type="ECO:0000313" key="14">
    <source>
        <dbReference type="EMBL" id="KAK2187507.1"/>
    </source>
</evidence>
<dbReference type="InterPro" id="IPR038896">
    <property type="entry name" value="RNF170"/>
</dbReference>
<evidence type="ECO:0000256" key="10">
    <source>
        <dbReference type="ARBA" id="ARBA00031107"/>
    </source>
</evidence>
<comment type="subcellular location">
    <subcellularLocation>
        <location evidence="1">Endomembrane system</location>
        <topology evidence="1">Multi-pass membrane protein</topology>
    </subcellularLocation>
</comment>
<dbReference type="Gene3D" id="3.30.40.10">
    <property type="entry name" value="Zinc/RING finger domain, C3HC4 (zinc finger)"/>
    <property type="match status" value="1"/>
</dbReference>
<evidence type="ECO:0000256" key="9">
    <source>
        <dbReference type="ARBA" id="ARBA00030110"/>
    </source>
</evidence>
<dbReference type="AlphaFoldDB" id="A0AAD9P3L7"/>
<dbReference type="InterPro" id="IPR018957">
    <property type="entry name" value="Znf_C3HC4_RING-type"/>
</dbReference>
<comment type="caution">
    <text evidence="14">The sequence shown here is derived from an EMBL/GenBank/DDBJ whole genome shotgun (WGS) entry which is preliminary data.</text>
</comment>
<keyword evidence="5 11" id="KW-0863">Zinc-finger</keyword>
<feature type="transmembrane region" description="Helical" evidence="12">
    <location>
        <begin position="225"/>
        <end position="248"/>
    </location>
</feature>
<dbReference type="SUPFAM" id="SSF57850">
    <property type="entry name" value="RING/U-box"/>
    <property type="match status" value="1"/>
</dbReference>
<evidence type="ECO:0000256" key="4">
    <source>
        <dbReference type="ARBA" id="ARBA00022723"/>
    </source>
</evidence>
<evidence type="ECO:0000313" key="15">
    <source>
        <dbReference type="Proteomes" id="UP001209878"/>
    </source>
</evidence>
<name>A0AAD9P3L7_RIDPI</name>
<protein>
    <recommendedName>
        <fullName evidence="2">E3 ubiquitin-protein ligase RNF170</fullName>
    </recommendedName>
    <alternativeName>
        <fullName evidence="10">RING finger protein 170</fullName>
    </alternativeName>
    <alternativeName>
        <fullName evidence="9">RING-type E3 ubiquitin transferase RNF170</fullName>
    </alternativeName>
</protein>
<dbReference type="GO" id="GO:0008270">
    <property type="term" value="F:zinc ion binding"/>
    <property type="evidence" value="ECO:0007669"/>
    <property type="project" value="UniProtKB-KW"/>
</dbReference>
<keyword evidence="3 12" id="KW-0812">Transmembrane</keyword>
<dbReference type="EMBL" id="JAODUO010000163">
    <property type="protein sequence ID" value="KAK2187507.1"/>
    <property type="molecule type" value="Genomic_DNA"/>
</dbReference>
<dbReference type="GO" id="GO:0012505">
    <property type="term" value="C:endomembrane system"/>
    <property type="evidence" value="ECO:0007669"/>
    <property type="project" value="UniProtKB-SubCell"/>
</dbReference>
<dbReference type="SMART" id="SM00184">
    <property type="entry name" value="RING"/>
    <property type="match status" value="1"/>
</dbReference>
<accession>A0AAD9P3L7</accession>
<dbReference type="InterPro" id="IPR013083">
    <property type="entry name" value="Znf_RING/FYVE/PHD"/>
</dbReference>
<evidence type="ECO:0000256" key="7">
    <source>
        <dbReference type="ARBA" id="ARBA00022989"/>
    </source>
</evidence>
<evidence type="ECO:0000256" key="5">
    <source>
        <dbReference type="ARBA" id="ARBA00022771"/>
    </source>
</evidence>
<feature type="transmembrane region" description="Helical" evidence="12">
    <location>
        <begin position="191"/>
        <end position="213"/>
    </location>
</feature>
<dbReference type="PANTHER" id="PTHR22894">
    <property type="entry name" value="RING-TYPE DOMAIN-CONTAINING PROTEIN"/>
    <property type="match status" value="1"/>
</dbReference>
<dbReference type="PROSITE" id="PS00518">
    <property type="entry name" value="ZF_RING_1"/>
    <property type="match status" value="1"/>
</dbReference>
<dbReference type="PROSITE" id="PS50089">
    <property type="entry name" value="ZF_RING_2"/>
    <property type="match status" value="1"/>
</dbReference>
<keyword evidence="7 12" id="KW-1133">Transmembrane helix</keyword>
<evidence type="ECO:0000259" key="13">
    <source>
        <dbReference type="PROSITE" id="PS50089"/>
    </source>
</evidence>
<keyword evidence="8 12" id="KW-0472">Membrane</keyword>
<evidence type="ECO:0000256" key="1">
    <source>
        <dbReference type="ARBA" id="ARBA00004127"/>
    </source>
</evidence>
<dbReference type="CDD" id="cd16553">
    <property type="entry name" value="RING-HC_RNF170"/>
    <property type="match status" value="1"/>
</dbReference>
<dbReference type="Proteomes" id="UP001209878">
    <property type="component" value="Unassembled WGS sequence"/>
</dbReference>
<dbReference type="InterPro" id="IPR017907">
    <property type="entry name" value="Znf_RING_CS"/>
</dbReference>
<keyword evidence="6" id="KW-0862">Zinc</keyword>
<evidence type="ECO:0000256" key="2">
    <source>
        <dbReference type="ARBA" id="ARBA00014068"/>
    </source>
</evidence>
<feature type="transmembrane region" description="Helical" evidence="12">
    <location>
        <begin position="17"/>
        <end position="38"/>
    </location>
</feature>
<dbReference type="InterPro" id="IPR010652">
    <property type="entry name" value="DUF1232"/>
</dbReference>